<evidence type="ECO:0000313" key="5">
    <source>
        <dbReference type="EMBL" id="MBP2079267.1"/>
    </source>
</evidence>
<keyword evidence="3" id="KW-0472">Membrane</keyword>
<gene>
    <name evidence="5" type="ORF">J2Z64_003564</name>
</gene>
<dbReference type="InterPro" id="IPR004843">
    <property type="entry name" value="Calcineurin-like_PHP"/>
</dbReference>
<evidence type="ECO:0000256" key="3">
    <source>
        <dbReference type="SAM" id="Phobius"/>
    </source>
</evidence>
<dbReference type="SUPFAM" id="SSF56300">
    <property type="entry name" value="Metallo-dependent phosphatases"/>
    <property type="match status" value="1"/>
</dbReference>
<dbReference type="PANTHER" id="PTHR43143:SF5">
    <property type="entry name" value="SECRETED PROTEIN"/>
    <property type="match status" value="1"/>
</dbReference>
<keyword evidence="3" id="KW-1133">Transmembrane helix</keyword>
<feature type="compositionally biased region" description="Basic and acidic residues" evidence="2">
    <location>
        <begin position="142"/>
        <end position="156"/>
    </location>
</feature>
<dbReference type="InterPro" id="IPR001322">
    <property type="entry name" value="Lamin_tail_dom"/>
</dbReference>
<evidence type="ECO:0000313" key="6">
    <source>
        <dbReference type="Proteomes" id="UP001138793"/>
    </source>
</evidence>
<reference evidence="5" key="1">
    <citation type="submission" date="2021-03" db="EMBL/GenBank/DDBJ databases">
        <title>Genomic Encyclopedia of Type Strains, Phase IV (KMG-IV): sequencing the most valuable type-strain genomes for metagenomic binning, comparative biology and taxonomic classification.</title>
        <authorList>
            <person name="Goeker M."/>
        </authorList>
    </citation>
    <scope>NUCLEOTIDE SEQUENCE</scope>
    <source>
        <strain evidence="5">DSM 107338</strain>
    </source>
</reference>
<dbReference type="InterPro" id="IPR029052">
    <property type="entry name" value="Metallo-depent_PP-like"/>
</dbReference>
<feature type="domain" description="LTD" evidence="4">
    <location>
        <begin position="549"/>
        <end position="689"/>
    </location>
</feature>
<feature type="region of interest" description="Disordered" evidence="2">
    <location>
        <begin position="142"/>
        <end position="165"/>
    </location>
</feature>
<dbReference type="PROSITE" id="PS51841">
    <property type="entry name" value="LTD"/>
    <property type="match status" value="3"/>
</dbReference>
<feature type="domain" description="LTD" evidence="4">
    <location>
        <begin position="836"/>
        <end position="982"/>
    </location>
</feature>
<dbReference type="InterPro" id="IPR036415">
    <property type="entry name" value="Lamin_tail_dom_sf"/>
</dbReference>
<accession>A0A9X0YVN6</accession>
<keyword evidence="1" id="KW-0175">Coiled coil</keyword>
<sequence>MRRIFALLSAIMLLFTTIFHGTAPIYASPMNGSDAEVIEKDAEAEEAQEILPIQHELPNQLTQGEEFQVEATIQDAEEVSLFYKQDVNAEAKAIPMERSENTDLYIAVIPGDAISSTKLEYWFDVTNENENVTSLPFIVEVKEKEPEKQEQEKTQDDQDSTPAASEEGLAIEHEAITTIDGGADVTFEANVKLAENVLLQFQTGEQMAVKELPFKKVEATENYTVEVPATHFWSDNFKYNIIAQNVDGEEITYSEEGYIEATVQLEEPDAQNLPVLLITEIVPQPDGYGYIELYNNSDQPINLKDYQLTYSDGNNATDQVWDLTETEDKVIPPEETFIVWVQDKALTTDEFNSNYDVALTEDRVTTIESSGLENDQDQTIIIRNKAGEEIIRAAYNEMEEENQGIVYQYPSEDNEMQFVGMGETATPLTLINGQIPSEPVEMETMEVEADTETDVEAPIIGKPTVSLTDDTVTVEIEVTSEQELDEVQLHFSQSSALKEQSLPMEVEEDSVYKLTIPRNQIWSEQVQYYFTASTESDTAMSETYEAVIPQPEVDPQAMPKLLITELTPDTANMNGADAYEFIEIYNNSDQPINMKDYKIIYRYPTGTADQIWDIADDKVIDAQESFIIWIHNDGNQQSTLDDFNEQYGLELTEDRVAIIQSAGMANGSERTLILADEFDNEIVQASYNDGSDDVFTDRGIMYKYPSEGNAMQKVGIAESISPLTVFPEQVPKEPVVIEMDAEVPIIGEPAIDVKDEAITIQLEVISEQALQGVNLYVSQSEAMGFESITMEETEEAAIYTASVPRAEIWSDKLNYYVVASNQAGRTTSEIEAFDIPQAAIDYQAVPPLFITEVVPDSTNANGADAYEFIEVYNNTTEAIHYKDYTIRYRYPNTGPEGDLLWGPSASHEDIIIPSGETVVFWIINSGNTDLTSADFNAHYGTDLTEGKNLIKIYNNGMSNSAERTFVMATKSGYEISNVTYLDEAGVDDTVADKGILFRYPIDGSQTLKKISAGVLDATPGEVIPEQVPREKVQLPDDTVKPNIEDTTGKDAITSEESVQITATITDDIEVKSVSLFYRTMDGENFRQVNLERQAEDTFQHTIYEPELIGQQELEYYFVARDGRNESSTEIKSVPIEHPNVETGLRLNVEEDELIAGEKVIKATEDAYTDEMLLFLDDEQVTDTFMAMENEAYFAFDVSETNIYFQNGVTMGDEILEIFDDTYTDFVTLTVPIPADMLKPGENTITIRAGNKVSPFDETSTENRDDFTIKNIRLVLEDGTVIYDPNYNNSDTNYAIGDSPGKDPVYDFDFTIDEEKFASLAYLFDTTRVSDGTHEIKAALGDNQTIANVIVDNTAPIIKPSIQEGQEYKGNFTIDAAIEDASEVVENTATLDGKTITLPYETSSAQLAPGEHEIVYTATDAAGNTGTNTVTFLVVEEHPWLPDWMNNQPDATQADLSVKINDPTGDKMKVDFYQSYQYTADDSEHLTISQNSVGTEPPGEFLPEGETDFTEGELAQLSDVDGKEVSTESTTEFPYHRFDVTVDKNVQPDDEIEIVWNGSSLDGRKVTMYAWNYETTNWDELTSIIAGEEAFELVGSVTGDAYLQDSKVSVIVQDQIANPGEDFTFVWMSDTQYYSESYPNIYNEQVEWIVNNQEALNLEYVIHTGDIVNIWDDFDQWEVADKAMKVLDDAGVAYGVLAGNHDVDQKDNNYTNYYTYFGDHRFEDRSYFAGSYENNRGHYDLISVNGNDFIIVYLGWGIDQEGIDWINDVLEKHPNHKAILGFHEYLLASGTRSPIGDELFEKVVVPNENVHAVLSGHYHNSQKLIDEIDDNGDGVADRTVYQLLADYQGGPEGGQGYMRLLTFNMETNQMEVRTYSPYMDEYNYYDPVEFPEKDEFNLDWDLEPQLKKVATDYVEVNVYTNNLIDSVKNVESGGTATVVWENLAPNSEYFWYVIASDDFGGMVRSNIWSFQTVDGEVIDPSEPEVPEFPDPDEEPNRPEEPGETPDDGNDKVPGEVPNEELPNNKKQTVTPKVQSNKAMLDNDVFHEVASDGNIIVDLNEHADQAIVELELTEEQIKLLKEKNIILTIQKGDITLDIPASAFSGAGDVIIKIERLEQIADALSNVYDITITQGGTLISEYAEPITLALDVFTDKVTKPEHLHLFYFNEDSKEWELVNGSEFANGKVTAPLHHLSTFAAFEKAHEATTDDGSTPVSGERAGTDKKPVIEKAGSSDGSASGGFLPDTATDMFNYLLIGIVLIISGVGIWYVGYYRKQRLMD</sequence>
<name>A0A9X0YVN6_9BACI</name>
<feature type="compositionally biased region" description="Acidic residues" evidence="2">
    <location>
        <begin position="1976"/>
        <end position="1992"/>
    </location>
</feature>
<dbReference type="PANTHER" id="PTHR43143">
    <property type="entry name" value="METALLOPHOSPHOESTERASE, CALCINEURIN SUPERFAMILY"/>
    <property type="match status" value="1"/>
</dbReference>
<dbReference type="EMBL" id="JAGGMB010000014">
    <property type="protein sequence ID" value="MBP2079267.1"/>
    <property type="molecule type" value="Genomic_DNA"/>
</dbReference>
<dbReference type="OrthoDB" id="9772095at2"/>
<feature type="domain" description="LTD" evidence="4">
    <location>
        <begin position="267"/>
        <end position="383"/>
    </location>
</feature>
<protein>
    <recommendedName>
        <fullName evidence="4">LTD domain-containing protein</fullName>
    </recommendedName>
</protein>
<dbReference type="RefSeq" id="WP_149474796.1">
    <property type="nucleotide sequence ID" value="NZ_JAGGMB010000014.1"/>
</dbReference>
<feature type="transmembrane region" description="Helical" evidence="3">
    <location>
        <begin position="2248"/>
        <end position="2268"/>
    </location>
</feature>
<dbReference type="InterPro" id="IPR013783">
    <property type="entry name" value="Ig-like_fold"/>
</dbReference>
<feature type="region of interest" description="Disordered" evidence="2">
    <location>
        <begin position="1976"/>
        <end position="2030"/>
    </location>
</feature>
<dbReference type="Gene3D" id="2.60.40.1260">
    <property type="entry name" value="Lamin Tail domain"/>
    <property type="match status" value="2"/>
</dbReference>
<dbReference type="Gene3D" id="2.60.40.10">
    <property type="entry name" value="Immunoglobulins"/>
    <property type="match status" value="1"/>
</dbReference>
<keyword evidence="6" id="KW-1185">Reference proteome</keyword>
<evidence type="ECO:0000259" key="4">
    <source>
        <dbReference type="PROSITE" id="PS51841"/>
    </source>
</evidence>
<dbReference type="InterPro" id="IPR051918">
    <property type="entry name" value="STPP_CPPED1"/>
</dbReference>
<comment type="caution">
    <text evidence="5">The sequence shown here is derived from an EMBL/GenBank/DDBJ whole genome shotgun (WGS) entry which is preliminary data.</text>
</comment>
<proteinExistence type="predicted"/>
<feature type="region of interest" description="Disordered" evidence="2">
    <location>
        <begin position="2203"/>
        <end position="2237"/>
    </location>
</feature>
<keyword evidence="3" id="KW-0812">Transmembrane</keyword>
<dbReference type="GO" id="GO:0016787">
    <property type="term" value="F:hydrolase activity"/>
    <property type="evidence" value="ECO:0007669"/>
    <property type="project" value="InterPro"/>
</dbReference>
<dbReference type="Pfam" id="PF00932">
    <property type="entry name" value="LTD"/>
    <property type="match status" value="3"/>
</dbReference>
<evidence type="ECO:0000256" key="1">
    <source>
        <dbReference type="SAM" id="Coils"/>
    </source>
</evidence>
<organism evidence="5 6">
    <name type="scientific">Oceanobacillus polygoni</name>
    <dbReference type="NCBI Taxonomy" id="1235259"/>
    <lineage>
        <taxon>Bacteria</taxon>
        <taxon>Bacillati</taxon>
        <taxon>Bacillota</taxon>
        <taxon>Bacilli</taxon>
        <taxon>Bacillales</taxon>
        <taxon>Bacillaceae</taxon>
        <taxon>Oceanobacillus</taxon>
    </lineage>
</organism>
<dbReference type="Pfam" id="PF00149">
    <property type="entry name" value="Metallophos"/>
    <property type="match status" value="1"/>
</dbReference>
<dbReference type="SUPFAM" id="SSF74853">
    <property type="entry name" value="Lamin A/C globular tail domain"/>
    <property type="match status" value="2"/>
</dbReference>
<dbReference type="Gene3D" id="3.60.21.10">
    <property type="match status" value="1"/>
</dbReference>
<dbReference type="Proteomes" id="UP001138793">
    <property type="component" value="Unassembled WGS sequence"/>
</dbReference>
<evidence type="ECO:0000256" key="2">
    <source>
        <dbReference type="SAM" id="MobiDB-lite"/>
    </source>
</evidence>
<feature type="coiled-coil region" evidence="1">
    <location>
        <begin position="2054"/>
        <end position="2088"/>
    </location>
</feature>